<dbReference type="Pfam" id="PF00578">
    <property type="entry name" value="AhpC-TSA"/>
    <property type="match status" value="1"/>
</dbReference>
<evidence type="ECO:0000256" key="3">
    <source>
        <dbReference type="ARBA" id="ARBA00023157"/>
    </source>
</evidence>
<comment type="caution">
    <text evidence="7">The sequence shown here is derived from an EMBL/GenBank/DDBJ whole genome shotgun (WGS) entry which is preliminary data.</text>
</comment>
<keyword evidence="3" id="KW-1015">Disulfide bond</keyword>
<evidence type="ECO:0000313" key="7">
    <source>
        <dbReference type="EMBL" id="MFD2904864.1"/>
    </source>
</evidence>
<dbReference type="RefSeq" id="WP_380921191.1">
    <property type="nucleotide sequence ID" value="NZ_JBHUPE010000005.1"/>
</dbReference>
<keyword evidence="5" id="KW-0732">Signal</keyword>
<gene>
    <name evidence="7" type="ORF">ACFS6I_13070</name>
</gene>
<dbReference type="SUPFAM" id="SSF52833">
    <property type="entry name" value="Thioredoxin-like"/>
    <property type="match status" value="1"/>
</dbReference>
<keyword evidence="4" id="KW-0676">Redox-active center</keyword>
<feature type="domain" description="Thioredoxin" evidence="6">
    <location>
        <begin position="37"/>
        <end position="188"/>
    </location>
</feature>
<dbReference type="InterPro" id="IPR050553">
    <property type="entry name" value="Thioredoxin_ResA/DsbE_sf"/>
</dbReference>
<feature type="signal peptide" evidence="5">
    <location>
        <begin position="1"/>
        <end position="19"/>
    </location>
</feature>
<keyword evidence="2" id="KW-0201">Cytochrome c-type biogenesis</keyword>
<reference evidence="8" key="1">
    <citation type="journal article" date="2019" name="Int. J. Syst. Evol. Microbiol.">
        <title>The Global Catalogue of Microorganisms (GCM) 10K type strain sequencing project: providing services to taxonomists for standard genome sequencing and annotation.</title>
        <authorList>
            <consortium name="The Broad Institute Genomics Platform"/>
            <consortium name="The Broad Institute Genome Sequencing Center for Infectious Disease"/>
            <person name="Wu L."/>
            <person name="Ma J."/>
        </authorList>
    </citation>
    <scope>NUCLEOTIDE SEQUENCE [LARGE SCALE GENOMIC DNA]</scope>
    <source>
        <strain evidence="8">KCTC 22209</strain>
    </source>
</reference>
<organism evidence="7 8">
    <name type="scientific">Sphingobacterium anhuiense</name>
    <dbReference type="NCBI Taxonomy" id="493780"/>
    <lineage>
        <taxon>Bacteria</taxon>
        <taxon>Pseudomonadati</taxon>
        <taxon>Bacteroidota</taxon>
        <taxon>Sphingobacteriia</taxon>
        <taxon>Sphingobacteriales</taxon>
        <taxon>Sphingobacteriaceae</taxon>
        <taxon>Sphingobacterium</taxon>
    </lineage>
</organism>
<dbReference type="PROSITE" id="PS51352">
    <property type="entry name" value="THIOREDOXIN_2"/>
    <property type="match status" value="1"/>
</dbReference>
<dbReference type="EMBL" id="JBHUPE010000005">
    <property type="protein sequence ID" value="MFD2904864.1"/>
    <property type="molecule type" value="Genomic_DNA"/>
</dbReference>
<comment type="subcellular location">
    <subcellularLocation>
        <location evidence="1">Cell envelope</location>
    </subcellularLocation>
</comment>
<evidence type="ECO:0000256" key="1">
    <source>
        <dbReference type="ARBA" id="ARBA00004196"/>
    </source>
</evidence>
<accession>A0ABW5YWG0</accession>
<dbReference type="Gene3D" id="3.40.30.10">
    <property type="entry name" value="Glutaredoxin"/>
    <property type="match status" value="1"/>
</dbReference>
<evidence type="ECO:0000259" key="6">
    <source>
        <dbReference type="PROSITE" id="PS51352"/>
    </source>
</evidence>
<sequence>MKLTTFFCFLLFLTTSVHAQEKDKYGRPPLVPGIAELKIGDQVPDILIDNIINNDKRSIRTSDYKDKLLVLDFWDIYCGTCIASMPKLDSLQKVFGDQIKLLSVTWQPEEMITKFFKTNRFLTEHKPPVNRASVVDDRALRTYFRYETNPHVVWIYKGKVVAITGGEYITAGNIQTLLHGKQVDWILKTERFDTTIPFVTVNPLWQEGADSPDFGYSVLAGQATSVPSLGGINYIQDKVHNQSRIAIYNQSIFDTYQMLLYNTKPDEITYSLHPARVALEVKNPSRYLYKEEYGEQTDWNKKNLLNYEMVKSGTVKQTEMSKLALEDLNTRLKINGRYEMRKVKCLVFVKTDKPIMDTLAVESGGKPIEGLVIMRLDMTHKYPPAINETGFDGGLRMEPDDGTIAGLRKEIQRHGLDLIEAEREIEVLVISDAK</sequence>
<dbReference type="PANTHER" id="PTHR42852">
    <property type="entry name" value="THIOL:DISULFIDE INTERCHANGE PROTEIN DSBE"/>
    <property type="match status" value="1"/>
</dbReference>
<dbReference type="Proteomes" id="UP001597509">
    <property type="component" value="Unassembled WGS sequence"/>
</dbReference>
<proteinExistence type="predicted"/>
<evidence type="ECO:0000256" key="2">
    <source>
        <dbReference type="ARBA" id="ARBA00022748"/>
    </source>
</evidence>
<dbReference type="InterPro" id="IPR000866">
    <property type="entry name" value="AhpC/TSA"/>
</dbReference>
<feature type="chain" id="PRO_5045773171" evidence="5">
    <location>
        <begin position="20"/>
        <end position="434"/>
    </location>
</feature>
<dbReference type="PANTHER" id="PTHR42852:SF6">
    <property type="entry name" value="THIOL:DISULFIDE INTERCHANGE PROTEIN DSBE"/>
    <property type="match status" value="1"/>
</dbReference>
<dbReference type="InterPro" id="IPR013766">
    <property type="entry name" value="Thioredoxin_domain"/>
</dbReference>
<protein>
    <submittedName>
        <fullName evidence="7">TlpA family protein disulfide reductase</fullName>
    </submittedName>
</protein>
<evidence type="ECO:0000256" key="5">
    <source>
        <dbReference type="SAM" id="SignalP"/>
    </source>
</evidence>
<name>A0ABW5YWG0_9SPHI</name>
<evidence type="ECO:0000313" key="8">
    <source>
        <dbReference type="Proteomes" id="UP001597509"/>
    </source>
</evidence>
<dbReference type="InterPro" id="IPR036249">
    <property type="entry name" value="Thioredoxin-like_sf"/>
</dbReference>
<evidence type="ECO:0000256" key="4">
    <source>
        <dbReference type="ARBA" id="ARBA00023284"/>
    </source>
</evidence>
<keyword evidence="8" id="KW-1185">Reference proteome</keyword>